<dbReference type="GO" id="GO:0005886">
    <property type="term" value="C:plasma membrane"/>
    <property type="evidence" value="ECO:0007669"/>
    <property type="project" value="TreeGrafter"/>
</dbReference>
<proteinExistence type="inferred from homology"/>
<evidence type="ECO:0000256" key="2">
    <source>
        <dbReference type="ARBA" id="ARBA00022448"/>
    </source>
</evidence>
<evidence type="ECO:0000313" key="7">
    <source>
        <dbReference type="Proteomes" id="UP000442619"/>
    </source>
</evidence>
<accession>A0A844FU07</accession>
<dbReference type="Gene3D" id="3.40.50.300">
    <property type="entry name" value="P-loop containing nucleotide triphosphate hydrolases"/>
    <property type="match status" value="1"/>
</dbReference>
<gene>
    <name evidence="6" type="ORF">FYJ79_06255</name>
</gene>
<dbReference type="PROSITE" id="PS50893">
    <property type="entry name" value="ABC_TRANSPORTER_2"/>
    <property type="match status" value="1"/>
</dbReference>
<name>A0A844FU07_9FIRM</name>
<dbReference type="InterPro" id="IPR003593">
    <property type="entry name" value="AAA+_ATPase"/>
</dbReference>
<evidence type="ECO:0000313" key="6">
    <source>
        <dbReference type="EMBL" id="MST89174.1"/>
    </source>
</evidence>
<dbReference type="PROSITE" id="PS00211">
    <property type="entry name" value="ABC_TRANSPORTER_1"/>
    <property type="match status" value="1"/>
</dbReference>
<evidence type="ECO:0000256" key="4">
    <source>
        <dbReference type="ARBA" id="ARBA00022840"/>
    </source>
</evidence>
<dbReference type="Proteomes" id="UP000442619">
    <property type="component" value="Unassembled WGS sequence"/>
</dbReference>
<dbReference type="GO" id="GO:0005524">
    <property type="term" value="F:ATP binding"/>
    <property type="evidence" value="ECO:0007669"/>
    <property type="project" value="UniProtKB-KW"/>
</dbReference>
<sequence length="227" mass="25682">METLLQLHHLSYHYQDGNLRIDILKDCTYSFEQGKTYAIVGPSGCGKTRLLSLMGGLEAPCEGYVEYAGEDIKKKGLKRYRRDDLALIFQSHNLIHYMNAYQNMICAMNIAHLKEKHKKDKALKILAELGINEQEAKRDVRKLSGGQQQRVAIARTIAKNAQVILADEPTGSLDNHTRQSIIENFIALAHCNHRLVIVVTHDQEFASQMDVCLKIEDGMLVECMNKA</sequence>
<keyword evidence="7" id="KW-1185">Reference proteome</keyword>
<dbReference type="InterPro" id="IPR015854">
    <property type="entry name" value="ABC_transpr_LolD-like"/>
</dbReference>
<dbReference type="SUPFAM" id="SSF52540">
    <property type="entry name" value="P-loop containing nucleoside triphosphate hydrolases"/>
    <property type="match status" value="1"/>
</dbReference>
<reference evidence="6 7" key="1">
    <citation type="submission" date="2019-08" db="EMBL/GenBank/DDBJ databases">
        <title>In-depth cultivation of the pig gut microbiome towards novel bacterial diversity and tailored functional studies.</title>
        <authorList>
            <person name="Wylensek D."/>
            <person name="Hitch T.C.A."/>
            <person name="Clavel T."/>
        </authorList>
    </citation>
    <scope>NUCLEOTIDE SEQUENCE [LARGE SCALE GENOMIC DNA]</scope>
    <source>
        <strain evidence="6 7">CA-Schmier-601-WT-3</strain>
    </source>
</reference>
<dbReference type="GO" id="GO:0016887">
    <property type="term" value="F:ATP hydrolysis activity"/>
    <property type="evidence" value="ECO:0007669"/>
    <property type="project" value="InterPro"/>
</dbReference>
<dbReference type="InterPro" id="IPR003439">
    <property type="entry name" value="ABC_transporter-like_ATP-bd"/>
</dbReference>
<dbReference type="InterPro" id="IPR027417">
    <property type="entry name" value="P-loop_NTPase"/>
</dbReference>
<dbReference type="InterPro" id="IPR017911">
    <property type="entry name" value="MacB-like_ATP-bd"/>
</dbReference>
<comment type="similarity">
    <text evidence="1">Belongs to the ABC transporter superfamily.</text>
</comment>
<dbReference type="EMBL" id="VUNM01000011">
    <property type="protein sequence ID" value="MST89174.1"/>
    <property type="molecule type" value="Genomic_DNA"/>
</dbReference>
<keyword evidence="4 6" id="KW-0067">ATP-binding</keyword>
<evidence type="ECO:0000256" key="3">
    <source>
        <dbReference type="ARBA" id="ARBA00022741"/>
    </source>
</evidence>
<keyword evidence="2" id="KW-0813">Transport</keyword>
<dbReference type="PANTHER" id="PTHR24220:SF689">
    <property type="entry name" value="LIPOPROTEIN-RELEASING SYSTEM ATP-BINDING PROTEIN LOLD"/>
    <property type="match status" value="1"/>
</dbReference>
<dbReference type="InterPro" id="IPR017871">
    <property type="entry name" value="ABC_transporter-like_CS"/>
</dbReference>
<feature type="domain" description="ABC transporter" evidence="5">
    <location>
        <begin position="5"/>
        <end position="227"/>
    </location>
</feature>
<dbReference type="RefSeq" id="WP_154515567.1">
    <property type="nucleotide sequence ID" value="NZ_VUNM01000011.1"/>
</dbReference>
<dbReference type="CDD" id="cd03255">
    <property type="entry name" value="ABC_MJ0796_LolCDE_FtsE"/>
    <property type="match status" value="1"/>
</dbReference>
<dbReference type="AlphaFoldDB" id="A0A844FU07"/>
<keyword evidence="3" id="KW-0547">Nucleotide-binding</keyword>
<organism evidence="6 7">
    <name type="scientific">Sharpea porci</name>
    <dbReference type="NCBI Taxonomy" id="2652286"/>
    <lineage>
        <taxon>Bacteria</taxon>
        <taxon>Bacillati</taxon>
        <taxon>Bacillota</taxon>
        <taxon>Erysipelotrichia</taxon>
        <taxon>Erysipelotrichales</taxon>
        <taxon>Coprobacillaceae</taxon>
        <taxon>Sharpea</taxon>
    </lineage>
</organism>
<dbReference type="PANTHER" id="PTHR24220">
    <property type="entry name" value="IMPORT ATP-BINDING PROTEIN"/>
    <property type="match status" value="1"/>
</dbReference>
<dbReference type="SMART" id="SM00382">
    <property type="entry name" value="AAA"/>
    <property type="match status" value="1"/>
</dbReference>
<evidence type="ECO:0000256" key="1">
    <source>
        <dbReference type="ARBA" id="ARBA00005417"/>
    </source>
</evidence>
<comment type="caution">
    <text evidence="6">The sequence shown here is derived from an EMBL/GenBank/DDBJ whole genome shotgun (WGS) entry which is preliminary data.</text>
</comment>
<protein>
    <submittedName>
        <fullName evidence="6">ABC transporter ATP-binding protein</fullName>
    </submittedName>
</protein>
<dbReference type="Pfam" id="PF00005">
    <property type="entry name" value="ABC_tran"/>
    <property type="match status" value="1"/>
</dbReference>
<dbReference type="GO" id="GO:0022857">
    <property type="term" value="F:transmembrane transporter activity"/>
    <property type="evidence" value="ECO:0007669"/>
    <property type="project" value="TreeGrafter"/>
</dbReference>
<evidence type="ECO:0000259" key="5">
    <source>
        <dbReference type="PROSITE" id="PS50893"/>
    </source>
</evidence>